<evidence type="ECO:0000256" key="3">
    <source>
        <dbReference type="HAMAP-Rule" id="MF_00272"/>
    </source>
</evidence>
<reference evidence="7" key="1">
    <citation type="submission" date="2015-02" db="EMBL/GenBank/DDBJ databases">
        <title>Description and complete genome sequence of the first cultured representative of the subdivision 5 of the Verrucomicrobia phylum.</title>
        <authorList>
            <person name="Spring S."/>
            <person name="Bunk B."/>
            <person name="Sproer C."/>
            <person name="Klenk H.-P."/>
        </authorList>
    </citation>
    <scope>NUCLEOTIDE SEQUENCE [LARGE SCALE GENOMIC DNA]</scope>
    <source>
        <strain evidence="7">L21-Fru-AB</strain>
    </source>
</reference>
<dbReference type="PROSITE" id="PS50968">
    <property type="entry name" value="BIOTINYL_LIPOYL"/>
    <property type="match status" value="1"/>
</dbReference>
<dbReference type="InterPro" id="IPR000089">
    <property type="entry name" value="Biotin_lipoyl"/>
</dbReference>
<dbReference type="InterPro" id="IPR033753">
    <property type="entry name" value="GCV_H/Fam206"/>
</dbReference>
<organism evidence="6 7">
    <name type="scientific">Kiritimatiella glycovorans</name>
    <dbReference type="NCBI Taxonomy" id="1307763"/>
    <lineage>
        <taxon>Bacteria</taxon>
        <taxon>Pseudomonadati</taxon>
        <taxon>Kiritimatiellota</taxon>
        <taxon>Kiritimatiellia</taxon>
        <taxon>Kiritimatiellales</taxon>
        <taxon>Kiritimatiellaceae</taxon>
        <taxon>Kiritimatiella</taxon>
    </lineage>
</organism>
<dbReference type="NCBIfam" id="NF002270">
    <property type="entry name" value="PRK01202.1"/>
    <property type="match status" value="1"/>
</dbReference>
<dbReference type="NCBIfam" id="TIGR00527">
    <property type="entry name" value="gcvH"/>
    <property type="match status" value="1"/>
</dbReference>
<dbReference type="PANTHER" id="PTHR11715:SF3">
    <property type="entry name" value="GLYCINE CLEAVAGE SYSTEM H PROTEIN-RELATED"/>
    <property type="match status" value="1"/>
</dbReference>
<dbReference type="InterPro" id="IPR002930">
    <property type="entry name" value="GCV_H"/>
</dbReference>
<dbReference type="GO" id="GO:0005737">
    <property type="term" value="C:cytoplasm"/>
    <property type="evidence" value="ECO:0007669"/>
    <property type="project" value="TreeGrafter"/>
</dbReference>
<evidence type="ECO:0000256" key="1">
    <source>
        <dbReference type="ARBA" id="ARBA00009249"/>
    </source>
</evidence>
<name>A0A0G3EII6_9BACT</name>
<comment type="subunit">
    <text evidence="3">The glycine cleavage system is composed of four proteins: P, T, L and H.</text>
</comment>
<proteinExistence type="inferred from homology"/>
<dbReference type="GO" id="GO:0005960">
    <property type="term" value="C:glycine cleavage complex"/>
    <property type="evidence" value="ECO:0007669"/>
    <property type="project" value="InterPro"/>
</dbReference>
<feature type="domain" description="Lipoyl-binding" evidence="5">
    <location>
        <begin position="21"/>
        <end position="103"/>
    </location>
</feature>
<dbReference type="Pfam" id="PF01597">
    <property type="entry name" value="GCV_H"/>
    <property type="match status" value="1"/>
</dbReference>
<dbReference type="GO" id="GO:0019464">
    <property type="term" value="P:glycine decarboxylation via glycine cleavage system"/>
    <property type="evidence" value="ECO:0007669"/>
    <property type="project" value="UniProtKB-UniRule"/>
</dbReference>
<evidence type="ECO:0000259" key="5">
    <source>
        <dbReference type="PROSITE" id="PS50968"/>
    </source>
</evidence>
<evidence type="ECO:0000313" key="6">
    <source>
        <dbReference type="EMBL" id="AKJ65252.1"/>
    </source>
</evidence>
<dbReference type="PROSITE" id="PS00189">
    <property type="entry name" value="LIPOYL"/>
    <property type="match status" value="1"/>
</dbReference>
<dbReference type="EMBL" id="CP010904">
    <property type="protein sequence ID" value="AKJ65252.1"/>
    <property type="molecule type" value="Genomic_DNA"/>
</dbReference>
<evidence type="ECO:0000313" key="7">
    <source>
        <dbReference type="Proteomes" id="UP000035268"/>
    </source>
</evidence>
<protein>
    <recommendedName>
        <fullName evidence="3">Glycine cleavage system H protein</fullName>
    </recommendedName>
</protein>
<comment type="cofactor">
    <cofactor evidence="3">
        <name>(R)-lipoate</name>
        <dbReference type="ChEBI" id="CHEBI:83088"/>
    </cofactor>
    <text evidence="3">Binds 1 lipoyl cofactor covalently.</text>
</comment>
<evidence type="ECO:0000256" key="2">
    <source>
        <dbReference type="ARBA" id="ARBA00022823"/>
    </source>
</evidence>
<gene>
    <name evidence="3 6" type="primary">gcvH</name>
    <name evidence="6" type="ORF">L21SP4_02018</name>
</gene>
<comment type="similarity">
    <text evidence="1 3">Belongs to the GcvH family.</text>
</comment>
<dbReference type="GO" id="GO:0009249">
    <property type="term" value="P:protein lipoylation"/>
    <property type="evidence" value="ECO:0007669"/>
    <property type="project" value="TreeGrafter"/>
</dbReference>
<dbReference type="InterPro" id="IPR017453">
    <property type="entry name" value="GCV_H_sub"/>
</dbReference>
<dbReference type="Gene3D" id="2.40.50.100">
    <property type="match status" value="1"/>
</dbReference>
<dbReference type="HAMAP" id="MF_00272">
    <property type="entry name" value="GcvH"/>
    <property type="match status" value="1"/>
</dbReference>
<dbReference type="RefSeq" id="WP_052882504.1">
    <property type="nucleotide sequence ID" value="NZ_CP010904.1"/>
</dbReference>
<dbReference type="InterPro" id="IPR003016">
    <property type="entry name" value="2-oxoA_DH_lipoyl-BS"/>
</dbReference>
<dbReference type="InterPro" id="IPR011053">
    <property type="entry name" value="Single_hybrid_motif"/>
</dbReference>
<dbReference type="PANTHER" id="PTHR11715">
    <property type="entry name" value="GLYCINE CLEAVAGE SYSTEM H PROTEIN"/>
    <property type="match status" value="1"/>
</dbReference>
<dbReference type="STRING" id="1307763.L21SP4_02018"/>
<dbReference type="Proteomes" id="UP000035268">
    <property type="component" value="Chromosome"/>
</dbReference>
<keyword evidence="7" id="KW-1185">Reference proteome</keyword>
<dbReference type="AlphaFoldDB" id="A0A0G3EII6"/>
<dbReference type="CDD" id="cd06848">
    <property type="entry name" value="GCS_H"/>
    <property type="match status" value="1"/>
</dbReference>
<comment type="function">
    <text evidence="3">The glycine cleavage system catalyzes the degradation of glycine. The H protein shuttles the methylamine group of glycine from the P protein to the T protein.</text>
</comment>
<reference evidence="6 7" key="2">
    <citation type="journal article" date="2016" name="ISME J.">
        <title>Characterization of the first cultured representative of Verrucomicrobia subdivision 5 indicates the proposal of a novel phylum.</title>
        <authorList>
            <person name="Spring S."/>
            <person name="Bunk B."/>
            <person name="Sproer C."/>
            <person name="Schumann P."/>
            <person name="Rohde M."/>
            <person name="Tindall B.J."/>
            <person name="Klenk H.P."/>
        </authorList>
    </citation>
    <scope>NUCLEOTIDE SEQUENCE [LARGE SCALE GENOMIC DNA]</scope>
    <source>
        <strain evidence="6 7">L21-Fru-AB</strain>
    </source>
</reference>
<dbReference type="SUPFAM" id="SSF51230">
    <property type="entry name" value="Single hybrid motif"/>
    <property type="match status" value="1"/>
</dbReference>
<accession>A0A0G3EII6</accession>
<evidence type="ECO:0000256" key="4">
    <source>
        <dbReference type="PIRSR" id="PIRSR617453-50"/>
    </source>
</evidence>
<sequence>MAPEDRKYTKSHEWVRTEDGLARVGITDHAQQALGDVTFVELPEPGTSVSAGDECGEIESVKAAGELYAPVSGTVGEVNQALEDAPEKLNESPFEEGWIFTLTDFDAGSAELMNAGEYAAYVESL</sequence>
<keyword evidence="2 3" id="KW-0450">Lipoyl</keyword>
<dbReference type="KEGG" id="vbl:L21SP4_02018"/>
<feature type="modified residue" description="N6-lipoyllysine" evidence="3 4">
    <location>
        <position position="62"/>
    </location>
</feature>
<dbReference type="PATRIC" id="fig|1609981.3.peg.2099"/>